<keyword evidence="5" id="KW-0598">Phosphotransferase system</keyword>
<dbReference type="SUPFAM" id="SSF55594">
    <property type="entry name" value="HPr-like"/>
    <property type="match status" value="1"/>
</dbReference>
<dbReference type="NCBIfam" id="TIGR01003">
    <property type="entry name" value="PTS_HPr_family"/>
    <property type="match status" value="1"/>
</dbReference>
<evidence type="ECO:0000313" key="8">
    <source>
        <dbReference type="Proteomes" id="UP000287188"/>
    </source>
</evidence>
<dbReference type="CDD" id="cd00367">
    <property type="entry name" value="PTS-HPr_like"/>
    <property type="match status" value="1"/>
</dbReference>
<evidence type="ECO:0000256" key="3">
    <source>
        <dbReference type="ARBA" id="ARBA00020422"/>
    </source>
</evidence>
<dbReference type="InterPro" id="IPR000032">
    <property type="entry name" value="HPr-like"/>
</dbReference>
<organism evidence="7 8">
    <name type="scientific">Dictyobacter kobayashii</name>
    <dbReference type="NCBI Taxonomy" id="2014872"/>
    <lineage>
        <taxon>Bacteria</taxon>
        <taxon>Bacillati</taxon>
        <taxon>Chloroflexota</taxon>
        <taxon>Ktedonobacteria</taxon>
        <taxon>Ktedonobacterales</taxon>
        <taxon>Dictyobacteraceae</taxon>
        <taxon>Dictyobacter</taxon>
    </lineage>
</organism>
<dbReference type="OrthoDB" id="9809047at2"/>
<accession>A0A402AWC7</accession>
<dbReference type="Proteomes" id="UP000287188">
    <property type="component" value="Unassembled WGS sequence"/>
</dbReference>
<keyword evidence="7" id="KW-0813">Transport</keyword>
<dbReference type="PANTHER" id="PTHR33705:SF2">
    <property type="entry name" value="PHOSPHOCARRIER PROTEIN NPR"/>
    <property type="match status" value="1"/>
</dbReference>
<protein>
    <recommendedName>
        <fullName evidence="3">Phosphocarrier protein HPr</fullName>
    </recommendedName>
</protein>
<comment type="function">
    <text evidence="1">General (non sugar-specific) component of the phosphoenolpyruvate-dependent sugar phosphotransferase system (sugar PTS). This major carbohydrate active-transport system catalyzes the phosphorylation of incoming sugar substrates concomitantly with their translocation across the cell membrane. The phosphoryl group from phosphoenolpyruvate (PEP) is transferred to the phosphoryl carrier protein HPr by enzyme I. Phospho-HPr then transfers it to the PTS EIIA domain.</text>
</comment>
<keyword evidence="8" id="KW-1185">Reference proteome</keyword>
<dbReference type="GO" id="GO:0005737">
    <property type="term" value="C:cytoplasm"/>
    <property type="evidence" value="ECO:0007669"/>
    <property type="project" value="UniProtKB-SubCell"/>
</dbReference>
<dbReference type="PROSITE" id="PS51350">
    <property type="entry name" value="PTS_HPR_DOM"/>
    <property type="match status" value="1"/>
</dbReference>
<feature type="domain" description="HPr" evidence="6">
    <location>
        <begin position="1"/>
        <end position="86"/>
    </location>
</feature>
<dbReference type="Gene3D" id="3.30.1340.10">
    <property type="entry name" value="HPr-like"/>
    <property type="match status" value="1"/>
</dbReference>
<evidence type="ECO:0000256" key="5">
    <source>
        <dbReference type="ARBA" id="ARBA00022683"/>
    </source>
</evidence>
<dbReference type="InterPro" id="IPR002114">
    <property type="entry name" value="PTS_HPr_Ser_P_site"/>
</dbReference>
<evidence type="ECO:0000313" key="7">
    <source>
        <dbReference type="EMBL" id="GCE23441.1"/>
    </source>
</evidence>
<dbReference type="PRINTS" id="PR00107">
    <property type="entry name" value="PHOSPHOCPHPR"/>
</dbReference>
<evidence type="ECO:0000259" key="6">
    <source>
        <dbReference type="PROSITE" id="PS51350"/>
    </source>
</evidence>
<dbReference type="InterPro" id="IPR035895">
    <property type="entry name" value="HPr-like_sf"/>
</dbReference>
<dbReference type="GO" id="GO:0009401">
    <property type="term" value="P:phosphoenolpyruvate-dependent sugar phosphotransferase system"/>
    <property type="evidence" value="ECO:0007669"/>
    <property type="project" value="UniProtKB-KW"/>
</dbReference>
<proteinExistence type="predicted"/>
<name>A0A402AWC7_9CHLR</name>
<dbReference type="RefSeq" id="WP_126556880.1">
    <property type="nucleotide sequence ID" value="NZ_BIFS01000002.1"/>
</dbReference>
<comment type="subcellular location">
    <subcellularLocation>
        <location evidence="2">Cytoplasm</location>
    </subcellularLocation>
</comment>
<reference evidence="8" key="1">
    <citation type="submission" date="2018-12" db="EMBL/GenBank/DDBJ databases">
        <title>Tengunoibacter tsumagoiensis gen. nov., sp. nov., Dictyobacter kobayashii sp. nov., D. alpinus sp. nov., and D. joshuensis sp. nov. and description of Dictyobacteraceae fam. nov. within the order Ktedonobacterales isolated from Tengu-no-mugimeshi.</title>
        <authorList>
            <person name="Wang C.M."/>
            <person name="Zheng Y."/>
            <person name="Sakai Y."/>
            <person name="Toyoda A."/>
            <person name="Minakuchi Y."/>
            <person name="Abe K."/>
            <person name="Yokota A."/>
            <person name="Yabe S."/>
        </authorList>
    </citation>
    <scope>NUCLEOTIDE SEQUENCE [LARGE SCALE GENOMIC DNA]</scope>
    <source>
        <strain evidence="8">Uno11</strain>
    </source>
</reference>
<evidence type="ECO:0000256" key="1">
    <source>
        <dbReference type="ARBA" id="ARBA00003681"/>
    </source>
</evidence>
<comment type="caution">
    <text evidence="7">The sequence shown here is derived from an EMBL/GenBank/DDBJ whole genome shotgun (WGS) entry which is preliminary data.</text>
</comment>
<gene>
    <name evidence="7" type="primary">ptsH</name>
    <name evidence="7" type="ORF">KDK_72410</name>
</gene>
<dbReference type="AlphaFoldDB" id="A0A402AWC7"/>
<sequence>MTARTVTLGSKSGLHARPAAMFVQKAKSFQSQISLSKNDKTVNGKSILSVISLGALKGDQVLLQTNGEDADAALENLAGLLEQDLG</sequence>
<dbReference type="PANTHER" id="PTHR33705">
    <property type="entry name" value="PHOSPHOCARRIER PROTEIN HPR"/>
    <property type="match status" value="1"/>
</dbReference>
<dbReference type="Pfam" id="PF00381">
    <property type="entry name" value="PTS-HPr"/>
    <property type="match status" value="1"/>
</dbReference>
<evidence type="ECO:0000256" key="4">
    <source>
        <dbReference type="ARBA" id="ARBA00022490"/>
    </source>
</evidence>
<dbReference type="InterPro" id="IPR001020">
    <property type="entry name" value="PTS_HPr_His_P_site"/>
</dbReference>
<keyword evidence="7" id="KW-0762">Sugar transport</keyword>
<dbReference type="PROSITE" id="PS00589">
    <property type="entry name" value="PTS_HPR_SER"/>
    <property type="match status" value="1"/>
</dbReference>
<dbReference type="PROSITE" id="PS00369">
    <property type="entry name" value="PTS_HPR_HIS"/>
    <property type="match status" value="1"/>
</dbReference>
<keyword evidence="4" id="KW-0963">Cytoplasm</keyword>
<evidence type="ECO:0000256" key="2">
    <source>
        <dbReference type="ARBA" id="ARBA00004496"/>
    </source>
</evidence>
<dbReference type="InterPro" id="IPR050399">
    <property type="entry name" value="HPr"/>
</dbReference>
<dbReference type="EMBL" id="BIFS01000002">
    <property type="protein sequence ID" value="GCE23441.1"/>
    <property type="molecule type" value="Genomic_DNA"/>
</dbReference>